<reference evidence="7 8" key="1">
    <citation type="submission" date="2017-02" db="EMBL/GenBank/DDBJ databases">
        <authorList>
            <person name="Varghese N."/>
            <person name="Submissions S."/>
        </authorList>
    </citation>
    <scope>NUCLEOTIDE SEQUENCE [LARGE SCALE GENOMIC DNA]</scope>
    <source>
        <strain evidence="7 8">VKM Ac-1787</strain>
    </source>
</reference>
<keyword evidence="4" id="KW-1133">Transmembrane helix</keyword>
<proteinExistence type="predicted"/>
<name>A0ABY1LRG1_9MICO</name>
<dbReference type="Proteomes" id="UP000190827">
    <property type="component" value="Unassembled WGS sequence"/>
</dbReference>
<evidence type="ECO:0000313" key="7">
    <source>
        <dbReference type="EMBL" id="SKC69505.1"/>
    </source>
</evidence>
<dbReference type="CDD" id="cd08983">
    <property type="entry name" value="GH43_Bt3655-like"/>
    <property type="match status" value="1"/>
</dbReference>
<dbReference type="SUPFAM" id="SSF75005">
    <property type="entry name" value="Arabinanase/levansucrase/invertase"/>
    <property type="match status" value="1"/>
</dbReference>
<evidence type="ECO:0000313" key="8">
    <source>
        <dbReference type="Proteomes" id="UP000190827"/>
    </source>
</evidence>
<evidence type="ECO:0000256" key="4">
    <source>
        <dbReference type="SAM" id="Phobius"/>
    </source>
</evidence>
<feature type="domain" description="Atrophied bacterial Ig" evidence="6">
    <location>
        <begin position="287"/>
        <end position="356"/>
    </location>
</feature>
<feature type="compositionally biased region" description="Pro residues" evidence="3">
    <location>
        <begin position="895"/>
        <end position="904"/>
    </location>
</feature>
<dbReference type="InterPro" id="IPR013320">
    <property type="entry name" value="ConA-like_dom_sf"/>
</dbReference>
<evidence type="ECO:0000256" key="2">
    <source>
        <dbReference type="ARBA" id="ARBA00023295"/>
    </source>
</evidence>
<keyword evidence="4" id="KW-0812">Transmembrane</keyword>
<keyword evidence="4" id="KW-0472">Membrane</keyword>
<keyword evidence="1" id="KW-0378">Hydrolase</keyword>
<dbReference type="Pfam" id="PF20578">
    <property type="entry name" value="aBig_2"/>
    <property type="match status" value="1"/>
</dbReference>
<feature type="region of interest" description="Disordered" evidence="3">
    <location>
        <begin position="888"/>
        <end position="926"/>
    </location>
</feature>
<dbReference type="InterPro" id="IPR011081">
    <property type="entry name" value="Big_4"/>
</dbReference>
<dbReference type="InterPro" id="IPR046780">
    <property type="entry name" value="aBig_2"/>
</dbReference>
<evidence type="ECO:0000259" key="5">
    <source>
        <dbReference type="Pfam" id="PF07532"/>
    </source>
</evidence>
<dbReference type="PANTHER" id="PTHR43301">
    <property type="entry name" value="ARABINAN ENDO-1,5-ALPHA-L-ARABINOSIDASE"/>
    <property type="match status" value="1"/>
</dbReference>
<evidence type="ECO:0000256" key="1">
    <source>
        <dbReference type="ARBA" id="ARBA00022801"/>
    </source>
</evidence>
<dbReference type="Pfam" id="PF13385">
    <property type="entry name" value="Laminin_G_3"/>
    <property type="match status" value="1"/>
</dbReference>
<gene>
    <name evidence="7" type="ORF">SAMN06295973_2963</name>
</gene>
<dbReference type="Pfam" id="PF07532">
    <property type="entry name" value="Big_4"/>
    <property type="match status" value="1"/>
</dbReference>
<feature type="transmembrane region" description="Helical" evidence="4">
    <location>
        <begin position="21"/>
        <end position="41"/>
    </location>
</feature>
<sequence length="961" mass="100474">MRPRHLSRNWTTPLVASPKRATAWGAMIMVGVISALGATPATAAADSSALLHYRFDTAANGVVPDVSGNGNDGTLRNVGGTVADGLLTLPGGSADSAPYLDIPTDDLAGVQTLTSSIWLESQSPAGNTAAAFIGTPVGDGQFSAGYWLLNPANPNGYVKSVITDSVNPGAPWTTEVGAGSTNAPTSGLRTPTGMALYTTVIDGPAGTLTSYVNGERIAQTAITRDVASFGPDLVAYLGRSTYADAGWKGSIDEVVLSDVAMTATEVQDAFIEQSIEKASSALRVPTEATSDFPLPSTSYGTRLSWTSDDAAIVVEDGLARVVRPTSGEQDATVTLTATATAGDRQETLTFTVRVAADRSDAEKLALDLEGIRITNSDDIRSNFSVPGAGPNGSSFTWSVIGGTEAATVRAGVDESSRTIDVVRPATGSAVTVTLRATARIAGSELTRDITVSVQPLPADQPDPEAYVWAFFTGEGSGAEQVSLAASKGNDALSWNTLNEGKPIFTSTQGTTGLRDPFILRSPDGDRFFMIATDLKIDGLPGGFATAQISGSRYIEVWESNDLVTWSEQRHVKVSSDFAGNTWAPEAYWDDKLDTFVVFWASNLYDTTDESQRTNVTYNRMMYATTDDFITFSDPEPWIDVSRGPGLGTIDSSVTKSGDYYYRFTKDEGTLTIREERSTDLLATETGTLPGAGGPADQWSLVKDQVASGLPNGEPGGVYLNGEGPSVFPANPGDVNGVDWYLFIDQPDYHGGPNHYIPFGTDSLDDGDSWEPLGAKLRENLPQNADGGKPRHGTVIPVTRAEYERLLTAYAPAVAVQDASVPEVVTAVGTAPSLPSAVLTKVDGSIETVPVDWAAVQADQYGAPGRFTVSGTAADDARTPVDVTVTVRAGGALPGGPEPSTPPAAEPGSSSGGDAVSGPGPRDGLASTGVDREAVALLATAATIALLVGGLLTRRRTRRGEI</sequence>
<evidence type="ECO:0000259" key="6">
    <source>
        <dbReference type="Pfam" id="PF20578"/>
    </source>
</evidence>
<protein>
    <submittedName>
        <fullName evidence="7">Ig-like domain (Group 4)</fullName>
    </submittedName>
</protein>
<keyword evidence="2" id="KW-0326">Glycosidase</keyword>
<dbReference type="Gene3D" id="2.115.10.20">
    <property type="entry name" value="Glycosyl hydrolase domain, family 43"/>
    <property type="match status" value="1"/>
</dbReference>
<dbReference type="PANTHER" id="PTHR43301:SF3">
    <property type="entry name" value="ARABINAN ENDO-1,5-ALPHA-L-ARABINOSIDASE A-RELATED"/>
    <property type="match status" value="1"/>
</dbReference>
<dbReference type="SUPFAM" id="SSF49899">
    <property type="entry name" value="Concanavalin A-like lectins/glucanases"/>
    <property type="match status" value="1"/>
</dbReference>
<feature type="domain" description="Bacterial Ig-like" evidence="5">
    <location>
        <begin position="820"/>
        <end position="873"/>
    </location>
</feature>
<feature type="transmembrane region" description="Helical" evidence="4">
    <location>
        <begin position="933"/>
        <end position="952"/>
    </location>
</feature>
<keyword evidence="8" id="KW-1185">Reference proteome</keyword>
<dbReference type="InterPro" id="IPR023296">
    <property type="entry name" value="Glyco_hydro_beta-prop_sf"/>
</dbReference>
<comment type="caution">
    <text evidence="7">The sequence shown here is derived from an EMBL/GenBank/DDBJ whole genome shotgun (WGS) entry which is preliminary data.</text>
</comment>
<dbReference type="EMBL" id="FUZO01000002">
    <property type="protein sequence ID" value="SKC69505.1"/>
    <property type="molecule type" value="Genomic_DNA"/>
</dbReference>
<organism evidence="7 8">
    <name type="scientific">Plantibacter cousiniae</name>
    <name type="common">nom. nud.</name>
    <dbReference type="NCBI Taxonomy" id="199709"/>
    <lineage>
        <taxon>Bacteria</taxon>
        <taxon>Bacillati</taxon>
        <taxon>Actinomycetota</taxon>
        <taxon>Actinomycetes</taxon>
        <taxon>Micrococcales</taxon>
        <taxon>Microbacteriaceae</taxon>
        <taxon>Plantibacter</taxon>
    </lineage>
</organism>
<accession>A0ABY1LRG1</accession>
<dbReference type="Gene3D" id="2.60.120.200">
    <property type="match status" value="1"/>
</dbReference>
<evidence type="ECO:0000256" key="3">
    <source>
        <dbReference type="SAM" id="MobiDB-lite"/>
    </source>
</evidence>
<dbReference type="InterPro" id="IPR050727">
    <property type="entry name" value="GH43_arabinanases"/>
</dbReference>